<dbReference type="FunFam" id="3.30.160.60:FF:000624">
    <property type="entry name" value="zinc finger protein 697"/>
    <property type="match status" value="1"/>
</dbReference>
<dbReference type="GO" id="GO:0005634">
    <property type="term" value="C:nucleus"/>
    <property type="evidence" value="ECO:0007669"/>
    <property type="project" value="UniProtKB-SubCell"/>
</dbReference>
<feature type="domain" description="C2H2-type" evidence="10">
    <location>
        <begin position="355"/>
        <end position="382"/>
    </location>
</feature>
<keyword evidence="3" id="KW-0677">Repeat</keyword>
<sequence>MSKLASFHTQLSSIMEILSRTAMAHVCKLVDDEYAGISLENEALIDKLHNLESELTIVKSTAPKLAGNYRSVGVQTGETITRIDRGLNGSPTIEGIFGKEWCLDLWNHGDPYSTENSPQHIAKSTGVPSGQADVKEEDFEVEIINSRDQQERPTIILDGDDDLLDNGREGPSNEYPSFDSFRQDRPGRRDKQVLEMSTTDVSTGHTLRFISIDGVEEEYGEHVFPIEDDETNEFLPDDTELLPNEGQDEHITKPTYAKKSLAKSKSKAGKTAGKTKTFSYFNRFNLHSHSKSDTNKLSCVICKKTFLRQNHLTMHMKSHKSLYCSVCKNCYPGKTQLKKHKCVAPDYLASNSSKYFCHYCGKSFSCPSSLRIHHLVHTGERPHTCTVCGRGFTQKGNLKCHMRLHTGEKPYKCLTCEIGFTQKVYLTQHLAKAHGQKEDNKKKKAEVHKCSKCQLSFVNQQLLQTHMTVHKNK</sequence>
<dbReference type="GO" id="GO:0010468">
    <property type="term" value="P:regulation of gene expression"/>
    <property type="evidence" value="ECO:0007669"/>
    <property type="project" value="TreeGrafter"/>
</dbReference>
<name>A0A8C7DQ52_ONCKI</name>
<dbReference type="Gene3D" id="3.30.160.60">
    <property type="entry name" value="Classic Zinc Finger"/>
    <property type="match status" value="4"/>
</dbReference>
<reference evidence="11" key="2">
    <citation type="submission" date="2025-09" db="UniProtKB">
        <authorList>
            <consortium name="Ensembl"/>
        </authorList>
    </citation>
    <scope>IDENTIFICATION</scope>
</reference>
<proteinExistence type="predicted"/>
<organism evidence="11 12">
    <name type="scientific">Oncorhynchus kisutch</name>
    <name type="common">Coho salmon</name>
    <name type="synonym">Salmo kisutch</name>
    <dbReference type="NCBI Taxonomy" id="8019"/>
    <lineage>
        <taxon>Eukaryota</taxon>
        <taxon>Metazoa</taxon>
        <taxon>Chordata</taxon>
        <taxon>Craniata</taxon>
        <taxon>Vertebrata</taxon>
        <taxon>Euteleostomi</taxon>
        <taxon>Actinopterygii</taxon>
        <taxon>Neopterygii</taxon>
        <taxon>Teleostei</taxon>
        <taxon>Protacanthopterygii</taxon>
        <taxon>Salmoniformes</taxon>
        <taxon>Salmonidae</taxon>
        <taxon>Salmoninae</taxon>
        <taxon>Oncorhynchus</taxon>
    </lineage>
</organism>
<dbReference type="InterPro" id="IPR036236">
    <property type="entry name" value="Znf_C2H2_sf"/>
</dbReference>
<dbReference type="Pfam" id="PF00096">
    <property type="entry name" value="zf-C2H2"/>
    <property type="match status" value="3"/>
</dbReference>
<keyword evidence="2" id="KW-0479">Metal-binding</keyword>
<dbReference type="PANTHER" id="PTHR16515">
    <property type="entry name" value="PR DOMAIN ZINC FINGER PROTEIN"/>
    <property type="match status" value="1"/>
</dbReference>
<dbReference type="PROSITE" id="PS00028">
    <property type="entry name" value="ZINC_FINGER_C2H2_1"/>
    <property type="match status" value="5"/>
</dbReference>
<evidence type="ECO:0000256" key="5">
    <source>
        <dbReference type="ARBA" id="ARBA00022833"/>
    </source>
</evidence>
<feature type="coiled-coil region" evidence="8">
    <location>
        <begin position="34"/>
        <end position="61"/>
    </location>
</feature>
<accession>A0A8C7DQ52</accession>
<comment type="subcellular location">
    <subcellularLocation>
        <location evidence="1">Nucleus</location>
    </subcellularLocation>
</comment>
<dbReference type="Proteomes" id="UP000694557">
    <property type="component" value="Unassembled WGS sequence"/>
</dbReference>
<dbReference type="InterPro" id="IPR050331">
    <property type="entry name" value="Zinc_finger"/>
</dbReference>
<dbReference type="KEGG" id="oki:109893179"/>
<feature type="domain" description="C2H2-type" evidence="10">
    <location>
        <begin position="383"/>
        <end position="410"/>
    </location>
</feature>
<dbReference type="RefSeq" id="XP_020341858.1">
    <property type="nucleotide sequence ID" value="XM_020486269.2"/>
</dbReference>
<protein>
    <submittedName>
        <fullName evidence="11">Zinc finger protein 226</fullName>
    </submittedName>
</protein>
<evidence type="ECO:0000313" key="11">
    <source>
        <dbReference type="Ensembl" id="ENSOKIP00005021053.1"/>
    </source>
</evidence>
<evidence type="ECO:0000259" key="10">
    <source>
        <dbReference type="PROSITE" id="PS50157"/>
    </source>
</evidence>
<feature type="domain" description="C2H2-type" evidence="10">
    <location>
        <begin position="297"/>
        <end position="319"/>
    </location>
</feature>
<evidence type="ECO:0000256" key="8">
    <source>
        <dbReference type="SAM" id="Coils"/>
    </source>
</evidence>
<dbReference type="GeneID" id="109893179"/>
<gene>
    <name evidence="11" type="primary">LOC109893179</name>
</gene>
<feature type="domain" description="C2H2-type" evidence="10">
    <location>
        <begin position="448"/>
        <end position="473"/>
    </location>
</feature>
<dbReference type="GO" id="GO:0008270">
    <property type="term" value="F:zinc ion binding"/>
    <property type="evidence" value="ECO:0007669"/>
    <property type="project" value="UniProtKB-KW"/>
</dbReference>
<evidence type="ECO:0000256" key="9">
    <source>
        <dbReference type="SAM" id="MobiDB-lite"/>
    </source>
</evidence>
<dbReference type="Ensembl" id="ENSOKIT00005022398.1">
    <property type="protein sequence ID" value="ENSOKIP00005021053.1"/>
    <property type="gene ID" value="ENSOKIG00005009309.1"/>
</dbReference>
<evidence type="ECO:0000256" key="1">
    <source>
        <dbReference type="ARBA" id="ARBA00004123"/>
    </source>
</evidence>
<dbReference type="SUPFAM" id="SSF57667">
    <property type="entry name" value="beta-beta-alpha zinc fingers"/>
    <property type="match status" value="3"/>
</dbReference>
<dbReference type="FunFam" id="3.30.160.60:FF:000100">
    <property type="entry name" value="Zinc finger 45-like"/>
    <property type="match status" value="1"/>
</dbReference>
<keyword evidence="8" id="KW-0175">Coiled coil</keyword>
<feature type="domain" description="C2H2-type" evidence="10">
    <location>
        <begin position="411"/>
        <end position="439"/>
    </location>
</feature>
<dbReference type="GeneTree" id="ENSGT00940000154308"/>
<keyword evidence="12" id="KW-1185">Reference proteome</keyword>
<evidence type="ECO:0000256" key="3">
    <source>
        <dbReference type="ARBA" id="ARBA00022737"/>
    </source>
</evidence>
<evidence type="ECO:0000256" key="6">
    <source>
        <dbReference type="ARBA" id="ARBA00023242"/>
    </source>
</evidence>
<keyword evidence="5" id="KW-0862">Zinc</keyword>
<keyword evidence="4 7" id="KW-0863">Zinc-finger</keyword>
<reference evidence="11" key="1">
    <citation type="submission" date="2025-08" db="UniProtKB">
        <authorList>
            <consortium name="Ensembl"/>
        </authorList>
    </citation>
    <scope>IDENTIFICATION</scope>
</reference>
<evidence type="ECO:0000256" key="7">
    <source>
        <dbReference type="PROSITE-ProRule" id="PRU00042"/>
    </source>
</evidence>
<feature type="region of interest" description="Disordered" evidence="9">
    <location>
        <begin position="145"/>
        <end position="189"/>
    </location>
</feature>
<dbReference type="PROSITE" id="PS50157">
    <property type="entry name" value="ZINC_FINGER_C2H2_2"/>
    <property type="match status" value="5"/>
</dbReference>
<evidence type="ECO:0000313" key="12">
    <source>
        <dbReference type="Proteomes" id="UP000694557"/>
    </source>
</evidence>
<feature type="region of interest" description="Disordered" evidence="9">
    <location>
        <begin position="114"/>
        <end position="133"/>
    </location>
</feature>
<keyword evidence="6" id="KW-0539">Nucleus</keyword>
<dbReference type="SMART" id="SM00355">
    <property type="entry name" value="ZnF_C2H2"/>
    <property type="match status" value="5"/>
</dbReference>
<dbReference type="AlphaFoldDB" id="A0A8C7DQ52"/>
<dbReference type="PANTHER" id="PTHR16515:SF49">
    <property type="entry name" value="GASTRULA ZINC FINGER PROTEIN XLCGF49.1-LIKE-RELATED"/>
    <property type="match status" value="1"/>
</dbReference>
<dbReference type="InterPro" id="IPR013087">
    <property type="entry name" value="Znf_C2H2_type"/>
</dbReference>
<evidence type="ECO:0000256" key="4">
    <source>
        <dbReference type="ARBA" id="ARBA00022771"/>
    </source>
</evidence>
<evidence type="ECO:0000256" key="2">
    <source>
        <dbReference type="ARBA" id="ARBA00022723"/>
    </source>
</evidence>